<evidence type="ECO:0000256" key="1">
    <source>
        <dbReference type="ARBA" id="ARBA00022801"/>
    </source>
</evidence>
<keyword evidence="1" id="KW-0378">Hydrolase</keyword>
<proteinExistence type="predicted"/>
<evidence type="ECO:0000313" key="6">
    <source>
        <dbReference type="Proteomes" id="UP000326979"/>
    </source>
</evidence>
<feature type="compositionally biased region" description="Polar residues" evidence="2">
    <location>
        <begin position="392"/>
        <end position="406"/>
    </location>
</feature>
<evidence type="ECO:0000313" key="5">
    <source>
        <dbReference type="EMBL" id="MPY40327.1"/>
    </source>
</evidence>
<gene>
    <name evidence="5" type="ORF">FNH04_10505</name>
</gene>
<evidence type="ECO:0000256" key="2">
    <source>
        <dbReference type="SAM" id="MobiDB-lite"/>
    </source>
</evidence>
<dbReference type="InterPro" id="IPR052016">
    <property type="entry name" value="Bact_Sigma-Reg"/>
</dbReference>
<evidence type="ECO:0000256" key="3">
    <source>
        <dbReference type="SAM" id="Phobius"/>
    </source>
</evidence>
<dbReference type="InterPro" id="IPR036457">
    <property type="entry name" value="PPM-type-like_dom_sf"/>
</dbReference>
<dbReference type="PANTHER" id="PTHR43156:SF2">
    <property type="entry name" value="STAGE II SPORULATION PROTEIN E"/>
    <property type="match status" value="1"/>
</dbReference>
<feature type="domain" description="PPM-type phosphatase" evidence="4">
    <location>
        <begin position="140"/>
        <end position="378"/>
    </location>
</feature>
<keyword evidence="3" id="KW-0812">Transmembrane</keyword>
<sequence>MNAGAPGRAWPGTYASRAVTGNRAVARARDRLRAAVDRGVRLADGLRSDRDRADRQPVRSGLAVGLPLVAGATAITYGLSRPTARRRVLGARIVTSAVCLAAGTGLVLRARRALLGELRQAREVAGAAQRTLLRPLPPRIDGLTTAAEQLSADPGAAVGGDLYEVIATEHGVRVVMGDVRGHGIGAIGTVAAILGSFREAVYDEAELSGVLRRLDRAFARHLRERSKAEHPSTGSDPVGTVAEEFVTVLLLEIRRDGEVLALNCGHPWPYLLSGGRVESLAGVADPLPPLGPFPLPAELAATDCGRLLPGEALFLHTDGVEDARDASGRFFPLPEALAEATRIRPASAQPVLQSVLTQLLHHADGMPADDVALLILHNDRHPTRAPLGSRGTARQATTGPQPTNRR</sequence>
<feature type="transmembrane region" description="Helical" evidence="3">
    <location>
        <begin position="91"/>
        <end position="110"/>
    </location>
</feature>
<comment type="caution">
    <text evidence="5">The sequence shown here is derived from an EMBL/GenBank/DDBJ whole genome shotgun (WGS) entry which is preliminary data.</text>
</comment>
<dbReference type="PANTHER" id="PTHR43156">
    <property type="entry name" value="STAGE II SPORULATION PROTEIN E-RELATED"/>
    <property type="match status" value="1"/>
</dbReference>
<organism evidence="5 6">
    <name type="scientific">Streptomyces phyllanthi</name>
    <dbReference type="NCBI Taxonomy" id="1803180"/>
    <lineage>
        <taxon>Bacteria</taxon>
        <taxon>Bacillati</taxon>
        <taxon>Actinomycetota</taxon>
        <taxon>Actinomycetes</taxon>
        <taxon>Kitasatosporales</taxon>
        <taxon>Streptomycetaceae</taxon>
        <taxon>Streptomyces</taxon>
    </lineage>
</organism>
<reference evidence="5 6" key="1">
    <citation type="submission" date="2019-07" db="EMBL/GenBank/DDBJ databases">
        <title>New species of Amycolatopsis and Streptomyces.</title>
        <authorList>
            <person name="Duangmal K."/>
            <person name="Teo W.F.A."/>
            <person name="Lipun K."/>
        </authorList>
    </citation>
    <scope>NUCLEOTIDE SEQUENCE [LARGE SCALE GENOMIC DNA]</scope>
    <source>
        <strain evidence="5 6">TISTR 2346</strain>
    </source>
</reference>
<dbReference type="EMBL" id="VJZE01000050">
    <property type="protein sequence ID" value="MPY40327.1"/>
    <property type="molecule type" value="Genomic_DNA"/>
</dbReference>
<feature type="region of interest" description="Disordered" evidence="2">
    <location>
        <begin position="382"/>
        <end position="406"/>
    </location>
</feature>
<dbReference type="GO" id="GO:0016791">
    <property type="term" value="F:phosphatase activity"/>
    <property type="evidence" value="ECO:0007669"/>
    <property type="project" value="TreeGrafter"/>
</dbReference>
<dbReference type="SMART" id="SM00331">
    <property type="entry name" value="PP2C_SIG"/>
    <property type="match status" value="1"/>
</dbReference>
<protein>
    <submittedName>
        <fullName evidence="5">Serine/threonine-protein phosphatase</fullName>
    </submittedName>
</protein>
<dbReference type="Pfam" id="PF07228">
    <property type="entry name" value="SpoIIE"/>
    <property type="match status" value="1"/>
</dbReference>
<name>A0A5N8VYJ8_9ACTN</name>
<dbReference type="Gene3D" id="3.60.40.10">
    <property type="entry name" value="PPM-type phosphatase domain"/>
    <property type="match status" value="1"/>
</dbReference>
<dbReference type="OrthoDB" id="5177934at2"/>
<keyword evidence="6" id="KW-1185">Reference proteome</keyword>
<keyword evidence="3" id="KW-0472">Membrane</keyword>
<dbReference type="Proteomes" id="UP000326979">
    <property type="component" value="Unassembled WGS sequence"/>
</dbReference>
<evidence type="ECO:0000259" key="4">
    <source>
        <dbReference type="SMART" id="SM00331"/>
    </source>
</evidence>
<dbReference type="AlphaFoldDB" id="A0A5N8VYJ8"/>
<dbReference type="InterPro" id="IPR001932">
    <property type="entry name" value="PPM-type_phosphatase-like_dom"/>
</dbReference>
<keyword evidence="3" id="KW-1133">Transmembrane helix</keyword>
<accession>A0A5N8VYJ8</accession>